<dbReference type="SUPFAM" id="SSF111331">
    <property type="entry name" value="NAD kinase/diacylglycerol kinase-like"/>
    <property type="match status" value="1"/>
</dbReference>
<gene>
    <name evidence="1" type="ORF">DILT_LOCUS3912</name>
</gene>
<dbReference type="GO" id="GO:0003951">
    <property type="term" value="F:NAD+ kinase activity"/>
    <property type="evidence" value="ECO:0007669"/>
    <property type="project" value="InterPro"/>
</dbReference>
<organism evidence="1 2">
    <name type="scientific">Dibothriocephalus latus</name>
    <name type="common">Fish tapeworm</name>
    <name type="synonym">Diphyllobothrium latum</name>
    <dbReference type="NCBI Taxonomy" id="60516"/>
    <lineage>
        <taxon>Eukaryota</taxon>
        <taxon>Metazoa</taxon>
        <taxon>Spiralia</taxon>
        <taxon>Lophotrochozoa</taxon>
        <taxon>Platyhelminthes</taxon>
        <taxon>Cestoda</taxon>
        <taxon>Eucestoda</taxon>
        <taxon>Diphyllobothriidea</taxon>
        <taxon>Diphyllobothriidae</taxon>
        <taxon>Dibothriocephalus</taxon>
    </lineage>
</organism>
<name>A0A3P6TUJ4_DIBLA</name>
<dbReference type="InterPro" id="IPR016064">
    <property type="entry name" value="NAD/diacylglycerol_kinase_sf"/>
</dbReference>
<accession>A0A3P6TUJ4</accession>
<proteinExistence type="predicted"/>
<reference evidence="1 2" key="1">
    <citation type="submission" date="2018-11" db="EMBL/GenBank/DDBJ databases">
        <authorList>
            <consortium name="Pathogen Informatics"/>
        </authorList>
    </citation>
    <scope>NUCLEOTIDE SEQUENCE [LARGE SCALE GENOMIC DNA]</scope>
</reference>
<sequence length="203" mass="23148">MFNKVLSRDKLLVGLNSRPASRFWRQRIRLQLTPYVAPLETQHPELVNIYNISPNTSLFRTERRVDELGTSSETLDSTPLTRTLPIRALSEVFVSTCMRARVSEYEISLDDSDFFRQKSSGLIVCKGTGSSVWYYNTNRVTSWLVRSLLTLAEKELAASGGHPELHQQQQQQSKESLVGYRAYHGAEREITITDRVASVQIKL</sequence>
<dbReference type="GO" id="GO:0019674">
    <property type="term" value="P:NAD+ metabolic process"/>
    <property type="evidence" value="ECO:0007669"/>
    <property type="project" value="InterPro"/>
</dbReference>
<dbReference type="PANTHER" id="PTHR13158:SF5">
    <property type="entry name" value="NAD KINASE 2, MITOCHONDRIAL"/>
    <property type="match status" value="1"/>
</dbReference>
<dbReference type="Gene3D" id="2.60.200.30">
    <property type="entry name" value="Probable inorganic polyphosphate/atp-NAD kinase, domain 2"/>
    <property type="match status" value="1"/>
</dbReference>
<evidence type="ECO:0000313" key="1">
    <source>
        <dbReference type="EMBL" id="VDK86683.1"/>
    </source>
</evidence>
<dbReference type="EMBL" id="UYRU01044489">
    <property type="protein sequence ID" value="VDK86683.1"/>
    <property type="molecule type" value="Genomic_DNA"/>
</dbReference>
<dbReference type="AlphaFoldDB" id="A0A3P6TUJ4"/>
<keyword evidence="2" id="KW-1185">Reference proteome</keyword>
<dbReference type="GO" id="GO:0005739">
    <property type="term" value="C:mitochondrion"/>
    <property type="evidence" value="ECO:0007669"/>
    <property type="project" value="TreeGrafter"/>
</dbReference>
<protein>
    <submittedName>
        <fullName evidence="1">Uncharacterized protein</fullName>
    </submittedName>
</protein>
<dbReference type="Proteomes" id="UP000281553">
    <property type="component" value="Unassembled WGS sequence"/>
</dbReference>
<evidence type="ECO:0000313" key="2">
    <source>
        <dbReference type="Proteomes" id="UP000281553"/>
    </source>
</evidence>
<dbReference type="PANTHER" id="PTHR13158">
    <property type="match status" value="1"/>
</dbReference>
<dbReference type="InterPro" id="IPR017437">
    <property type="entry name" value="ATP-NAD_kinase_PpnK-typ_C"/>
</dbReference>
<dbReference type="OrthoDB" id="185618at2759"/>